<dbReference type="AlphaFoldDB" id="X0RYN6"/>
<feature type="non-terminal residue" evidence="1">
    <location>
        <position position="85"/>
    </location>
</feature>
<reference evidence="1" key="1">
    <citation type="journal article" date="2014" name="Front. Microbiol.">
        <title>High frequency of phylogenetically diverse reductive dehalogenase-homologous genes in deep subseafloor sedimentary metagenomes.</title>
        <authorList>
            <person name="Kawai M."/>
            <person name="Futagami T."/>
            <person name="Toyoda A."/>
            <person name="Takaki Y."/>
            <person name="Nishi S."/>
            <person name="Hori S."/>
            <person name="Arai W."/>
            <person name="Tsubouchi T."/>
            <person name="Morono Y."/>
            <person name="Uchiyama I."/>
            <person name="Ito T."/>
            <person name="Fujiyama A."/>
            <person name="Inagaki F."/>
            <person name="Takami H."/>
        </authorList>
    </citation>
    <scope>NUCLEOTIDE SEQUENCE</scope>
    <source>
        <strain evidence="1">Expedition CK06-06</strain>
    </source>
</reference>
<name>X0RYN6_9ZZZZ</name>
<protein>
    <submittedName>
        <fullName evidence="1">Uncharacterized protein</fullName>
    </submittedName>
</protein>
<sequence length="85" mass="9568">MRQADVTDYDAANVMRLWKTFLDAEDAGSLEDLPAMDVWHIFEAEQFLVMAACASLGLPVPISVTFSAMDTIEQPCECEVYLFWS</sequence>
<dbReference type="EMBL" id="BARS01002520">
    <property type="protein sequence ID" value="GAF68867.1"/>
    <property type="molecule type" value="Genomic_DNA"/>
</dbReference>
<proteinExistence type="predicted"/>
<comment type="caution">
    <text evidence="1">The sequence shown here is derived from an EMBL/GenBank/DDBJ whole genome shotgun (WGS) entry which is preliminary data.</text>
</comment>
<gene>
    <name evidence="1" type="ORF">S01H1_04809</name>
</gene>
<evidence type="ECO:0000313" key="1">
    <source>
        <dbReference type="EMBL" id="GAF68867.1"/>
    </source>
</evidence>
<organism evidence="1">
    <name type="scientific">marine sediment metagenome</name>
    <dbReference type="NCBI Taxonomy" id="412755"/>
    <lineage>
        <taxon>unclassified sequences</taxon>
        <taxon>metagenomes</taxon>
        <taxon>ecological metagenomes</taxon>
    </lineage>
</organism>
<accession>X0RYN6</accession>